<evidence type="ECO:0000256" key="1">
    <source>
        <dbReference type="SAM" id="Phobius"/>
    </source>
</evidence>
<feature type="transmembrane region" description="Helical" evidence="1">
    <location>
        <begin position="26"/>
        <end position="49"/>
    </location>
</feature>
<keyword evidence="1" id="KW-1133">Transmembrane helix</keyword>
<protein>
    <recommendedName>
        <fullName evidence="4">ABC transmembrane type-1 domain-containing protein</fullName>
    </recommendedName>
</protein>
<dbReference type="RefSeq" id="WP_237360409.1">
    <property type="nucleotide sequence ID" value="NZ_CAKLDM010000001.1"/>
</dbReference>
<reference evidence="2" key="1">
    <citation type="submission" date="2021-11" db="EMBL/GenBank/DDBJ databases">
        <authorList>
            <person name="Rodrigo-Torres L."/>
            <person name="Arahal R. D."/>
            <person name="Lucena T."/>
        </authorList>
    </citation>
    <scope>NUCLEOTIDE SEQUENCE</scope>
    <source>
        <strain evidence="2">CECT 7928</strain>
    </source>
</reference>
<accession>A0ABM9A1B2</accession>
<name>A0ABM9A1B2_9VIBR</name>
<evidence type="ECO:0008006" key="4">
    <source>
        <dbReference type="Google" id="ProtNLM"/>
    </source>
</evidence>
<sequence>MNSLGKFNTEAKLVLELIDSMSPSPLMVASSVVFLLTSLIPPIYGVYVFFVTPQFYLQAFLLLISPLVLMNILAEIKSLIAYHHILKMLRCELPPVDGAKLVHHYRYTLDLGIGTAAALAKYIDESEKSEI</sequence>
<keyword evidence="1" id="KW-0812">Transmembrane</keyword>
<keyword evidence="1" id="KW-0472">Membrane</keyword>
<dbReference type="Proteomes" id="UP000838748">
    <property type="component" value="Unassembled WGS sequence"/>
</dbReference>
<feature type="transmembrane region" description="Helical" evidence="1">
    <location>
        <begin position="55"/>
        <end position="74"/>
    </location>
</feature>
<evidence type="ECO:0000313" key="3">
    <source>
        <dbReference type="Proteomes" id="UP000838748"/>
    </source>
</evidence>
<keyword evidence="3" id="KW-1185">Reference proteome</keyword>
<comment type="caution">
    <text evidence="2">The sequence shown here is derived from an EMBL/GenBank/DDBJ whole genome shotgun (WGS) entry which is preliminary data.</text>
</comment>
<evidence type="ECO:0000313" key="2">
    <source>
        <dbReference type="EMBL" id="CAH0537307.1"/>
    </source>
</evidence>
<gene>
    <name evidence="2" type="ORF">VMF7928_01044</name>
</gene>
<dbReference type="EMBL" id="CAKLDM010000001">
    <property type="protein sequence ID" value="CAH0537307.1"/>
    <property type="molecule type" value="Genomic_DNA"/>
</dbReference>
<proteinExistence type="predicted"/>
<organism evidence="2 3">
    <name type="scientific">Vibrio marisflavi CECT 7928</name>
    <dbReference type="NCBI Taxonomy" id="634439"/>
    <lineage>
        <taxon>Bacteria</taxon>
        <taxon>Pseudomonadati</taxon>
        <taxon>Pseudomonadota</taxon>
        <taxon>Gammaproteobacteria</taxon>
        <taxon>Vibrionales</taxon>
        <taxon>Vibrionaceae</taxon>
        <taxon>Vibrio</taxon>
    </lineage>
</organism>